<organism evidence="1">
    <name type="scientific">bioreactor metagenome</name>
    <dbReference type="NCBI Taxonomy" id="1076179"/>
    <lineage>
        <taxon>unclassified sequences</taxon>
        <taxon>metagenomes</taxon>
        <taxon>ecological metagenomes</taxon>
    </lineage>
</organism>
<proteinExistence type="predicted"/>
<sequence>MRSADAQKRIVIYRLRIDRNAADPQAFEHFQLLAVDRIRPTRFHSVLQTERTELLKRIRQNVFELICAQHSWRAPAHIERANAQAVLLNEFRARLNFAFQRNQVFLQPRLLGEHFAWKRAVQAFCPAERNADVKIDVVRRNGA</sequence>
<dbReference type="EMBL" id="VSSQ01003637">
    <property type="protein sequence ID" value="MPM21655.1"/>
    <property type="molecule type" value="Genomic_DNA"/>
</dbReference>
<name>A0A644XZH9_9ZZZZ</name>
<comment type="caution">
    <text evidence="1">The sequence shown here is derived from an EMBL/GenBank/DDBJ whole genome shotgun (WGS) entry which is preliminary data.</text>
</comment>
<protein>
    <submittedName>
        <fullName evidence="1">Uncharacterized protein</fullName>
    </submittedName>
</protein>
<accession>A0A644XZH9</accession>
<gene>
    <name evidence="1" type="ORF">SDC9_68100</name>
</gene>
<reference evidence="1" key="1">
    <citation type="submission" date="2019-08" db="EMBL/GenBank/DDBJ databases">
        <authorList>
            <person name="Kucharzyk K."/>
            <person name="Murdoch R.W."/>
            <person name="Higgins S."/>
            <person name="Loffler F."/>
        </authorList>
    </citation>
    <scope>NUCLEOTIDE SEQUENCE</scope>
</reference>
<dbReference type="AlphaFoldDB" id="A0A644XZH9"/>
<evidence type="ECO:0000313" key="1">
    <source>
        <dbReference type="EMBL" id="MPM21655.1"/>
    </source>
</evidence>